<protein>
    <submittedName>
        <fullName evidence="1">Uncharacterized protein</fullName>
    </submittedName>
</protein>
<evidence type="ECO:0000313" key="1">
    <source>
        <dbReference type="EMBL" id="QHU22268.1"/>
    </source>
</evidence>
<dbReference type="EMBL" id="MN741005">
    <property type="protein sequence ID" value="QHU22268.1"/>
    <property type="molecule type" value="Genomic_DNA"/>
</dbReference>
<proteinExistence type="predicted"/>
<sequence>MEEKKYNAITYFKNYSPTFFSFLNFYSEIWDCKQFFFLIGYTDKTNYDYIKNTYIENDSVSSTRVNFENKYMKNIEIYKIHKNNRNCIFILYETPLFYSSPSEFNIIKITFYKLLIQLQYMNTIDFFISVDDDEFLYSSNMKYLKEQIKSSGKHRFHFIESYQSDKVEKLKFCLQPWYFNAYDRKKTPYTYHPCKTYLFDLNKNKGKFNILLGLWRHDCCDVSNTGCELVEEKKDNIDINELKNIGICYHITGLTLKNLWYVKGKNRFSQNAKTSNYKNFLTDYPKIENTYKMFEDKFVFTNIIQKRDIELLKECELK</sequence>
<organism evidence="1">
    <name type="scientific">viral metagenome</name>
    <dbReference type="NCBI Taxonomy" id="1070528"/>
    <lineage>
        <taxon>unclassified sequences</taxon>
        <taxon>metagenomes</taxon>
        <taxon>organismal metagenomes</taxon>
    </lineage>
</organism>
<dbReference type="AlphaFoldDB" id="A0A6C0L130"/>
<name>A0A6C0L130_9ZZZZ</name>
<accession>A0A6C0L130</accession>
<reference evidence="1" key="1">
    <citation type="journal article" date="2020" name="Nature">
        <title>Giant virus diversity and host interactions through global metagenomics.</title>
        <authorList>
            <person name="Schulz F."/>
            <person name="Roux S."/>
            <person name="Paez-Espino D."/>
            <person name="Jungbluth S."/>
            <person name="Walsh D.A."/>
            <person name="Denef V.J."/>
            <person name="McMahon K.D."/>
            <person name="Konstantinidis K.T."/>
            <person name="Eloe-Fadrosh E.A."/>
            <person name="Kyrpides N.C."/>
            <person name="Woyke T."/>
        </authorList>
    </citation>
    <scope>NUCLEOTIDE SEQUENCE</scope>
    <source>
        <strain evidence="1">GVMAG-S-ERX555907-102</strain>
    </source>
</reference>